<proteinExistence type="inferred from homology"/>
<keyword evidence="4" id="KW-0804">Transcription</keyword>
<evidence type="ECO:0000313" key="7">
    <source>
        <dbReference type="Proteomes" id="UP000368032"/>
    </source>
</evidence>
<dbReference type="PANTHER" id="PTHR30346">
    <property type="entry name" value="TRANSCRIPTIONAL DUAL REGULATOR HCAR-RELATED"/>
    <property type="match status" value="1"/>
</dbReference>
<dbReference type="AlphaFoldDB" id="A0A5K1JEW2"/>
<dbReference type="InterPro" id="IPR005119">
    <property type="entry name" value="LysR_subst-bd"/>
</dbReference>
<sequence length="307" mass="33740">MDISRFGEFAILAQSRTFLDAAELLFMSQSTLSKHIMAMEHELGCKLIDRSQRHVTLTAQGEALLPYAQKIATLQHRYLAAIQIGAGEPLEHLTVGSIPIMAPYGITDAVIDFQQANPSYSVELIEGEGDTLKRMLLHEDIDLAFIRDGGAIEPEFKKIPFTTDRLVAVLPLDHPLAERDAVEIDDLIDENFLMLPQGSFVSELVLSLCREAEFGPRVTFTGKRAENIISLVARGAGVSFLMRKPAESLASGKVALVPLEPATTSEVRLYLKRNAAHSQAVVSFIGFLPYRQLLQGDRASSIPARPS</sequence>
<organism evidence="6 7">
    <name type="scientific">Collinsella aerofaciens</name>
    <dbReference type="NCBI Taxonomy" id="74426"/>
    <lineage>
        <taxon>Bacteria</taxon>
        <taxon>Bacillati</taxon>
        <taxon>Actinomycetota</taxon>
        <taxon>Coriobacteriia</taxon>
        <taxon>Coriobacteriales</taxon>
        <taxon>Coriobacteriaceae</taxon>
        <taxon>Collinsella</taxon>
    </lineage>
</organism>
<dbReference type="RefSeq" id="WP_152068401.1">
    <property type="nucleotide sequence ID" value="NZ_CABWIF010000052.1"/>
</dbReference>
<dbReference type="Gene3D" id="1.10.10.10">
    <property type="entry name" value="Winged helix-like DNA-binding domain superfamily/Winged helix DNA-binding domain"/>
    <property type="match status" value="1"/>
</dbReference>
<keyword evidence="2" id="KW-0805">Transcription regulation</keyword>
<gene>
    <name evidence="6" type="primary">gltC_1</name>
    <name evidence="6" type="ORF">CKJAJONC_00678</name>
</gene>
<dbReference type="GO" id="GO:0003677">
    <property type="term" value="F:DNA binding"/>
    <property type="evidence" value="ECO:0007669"/>
    <property type="project" value="UniProtKB-KW"/>
</dbReference>
<dbReference type="Gene3D" id="3.40.190.290">
    <property type="match status" value="1"/>
</dbReference>
<dbReference type="GO" id="GO:0003700">
    <property type="term" value="F:DNA-binding transcription factor activity"/>
    <property type="evidence" value="ECO:0007669"/>
    <property type="project" value="InterPro"/>
</dbReference>
<dbReference type="EMBL" id="CABWIF010000052">
    <property type="protein sequence ID" value="VWM02749.1"/>
    <property type="molecule type" value="Genomic_DNA"/>
</dbReference>
<dbReference type="PANTHER" id="PTHR30346:SF29">
    <property type="entry name" value="LYSR SUBSTRATE-BINDING"/>
    <property type="match status" value="1"/>
</dbReference>
<evidence type="ECO:0000313" key="6">
    <source>
        <dbReference type="EMBL" id="VWM02749.1"/>
    </source>
</evidence>
<dbReference type="InterPro" id="IPR036388">
    <property type="entry name" value="WH-like_DNA-bd_sf"/>
</dbReference>
<dbReference type="Proteomes" id="UP000368032">
    <property type="component" value="Unassembled WGS sequence"/>
</dbReference>
<reference evidence="6 7" key="1">
    <citation type="submission" date="2019-10" db="EMBL/GenBank/DDBJ databases">
        <authorList>
            <person name="Wolf R A."/>
        </authorList>
    </citation>
    <scope>NUCLEOTIDE SEQUENCE [LARGE SCALE GENOMIC DNA]</scope>
    <source>
        <strain evidence="6">Collinsella_aerofaciens_DSM_13712</strain>
    </source>
</reference>
<evidence type="ECO:0000256" key="4">
    <source>
        <dbReference type="ARBA" id="ARBA00023163"/>
    </source>
</evidence>
<keyword evidence="3" id="KW-0238">DNA-binding</keyword>
<accession>A0A5K1JEW2</accession>
<dbReference type="InterPro" id="IPR036390">
    <property type="entry name" value="WH_DNA-bd_sf"/>
</dbReference>
<dbReference type="GO" id="GO:0032993">
    <property type="term" value="C:protein-DNA complex"/>
    <property type="evidence" value="ECO:0007669"/>
    <property type="project" value="TreeGrafter"/>
</dbReference>
<dbReference type="CDD" id="cd05466">
    <property type="entry name" value="PBP2_LTTR_substrate"/>
    <property type="match status" value="1"/>
</dbReference>
<dbReference type="Pfam" id="PF00126">
    <property type="entry name" value="HTH_1"/>
    <property type="match status" value="1"/>
</dbReference>
<dbReference type="SUPFAM" id="SSF53850">
    <property type="entry name" value="Periplasmic binding protein-like II"/>
    <property type="match status" value="1"/>
</dbReference>
<evidence type="ECO:0000259" key="5">
    <source>
        <dbReference type="PROSITE" id="PS50931"/>
    </source>
</evidence>
<dbReference type="PROSITE" id="PS50931">
    <property type="entry name" value="HTH_LYSR"/>
    <property type="match status" value="1"/>
</dbReference>
<dbReference type="Pfam" id="PF03466">
    <property type="entry name" value="LysR_substrate"/>
    <property type="match status" value="1"/>
</dbReference>
<protein>
    <submittedName>
        <fullName evidence="6">HTH-type transcriptional regulator GltC</fullName>
    </submittedName>
</protein>
<comment type="similarity">
    <text evidence="1">Belongs to the LysR transcriptional regulatory family.</text>
</comment>
<feature type="domain" description="HTH lysR-type" evidence="5">
    <location>
        <begin position="1"/>
        <end position="58"/>
    </location>
</feature>
<evidence type="ECO:0000256" key="1">
    <source>
        <dbReference type="ARBA" id="ARBA00009437"/>
    </source>
</evidence>
<evidence type="ECO:0000256" key="2">
    <source>
        <dbReference type="ARBA" id="ARBA00023015"/>
    </source>
</evidence>
<dbReference type="SUPFAM" id="SSF46785">
    <property type="entry name" value="Winged helix' DNA-binding domain"/>
    <property type="match status" value="1"/>
</dbReference>
<evidence type="ECO:0000256" key="3">
    <source>
        <dbReference type="ARBA" id="ARBA00023125"/>
    </source>
</evidence>
<name>A0A5K1JEW2_9ACTN</name>
<dbReference type="InterPro" id="IPR000847">
    <property type="entry name" value="LysR_HTH_N"/>
</dbReference>